<organism evidence="1">
    <name type="scientific">Cladocopium goreaui</name>
    <dbReference type="NCBI Taxonomy" id="2562237"/>
    <lineage>
        <taxon>Eukaryota</taxon>
        <taxon>Sar</taxon>
        <taxon>Alveolata</taxon>
        <taxon>Dinophyceae</taxon>
        <taxon>Suessiales</taxon>
        <taxon>Symbiodiniaceae</taxon>
        <taxon>Cladocopium</taxon>
    </lineage>
</organism>
<name>A0A9P1FHR0_9DINO</name>
<sequence>MKKALVIGKSVNPKILHPIQFLPAICNTPRETLLLIGDVGGVEAHWSQLIQPAVCAADFTTIHVV</sequence>
<keyword evidence="3" id="KW-1185">Reference proteome</keyword>
<dbReference type="EMBL" id="CAMXCT030000128">
    <property type="protein sequence ID" value="CAL4761644.1"/>
    <property type="molecule type" value="Genomic_DNA"/>
</dbReference>
<reference evidence="1" key="1">
    <citation type="submission" date="2022-10" db="EMBL/GenBank/DDBJ databases">
        <authorList>
            <person name="Chen Y."/>
            <person name="Dougan E. K."/>
            <person name="Chan C."/>
            <person name="Rhodes N."/>
            <person name="Thang M."/>
        </authorList>
    </citation>
    <scope>NUCLEOTIDE SEQUENCE</scope>
</reference>
<dbReference type="AlphaFoldDB" id="A0A9P1FHR0"/>
<reference evidence="2 3" key="2">
    <citation type="submission" date="2024-05" db="EMBL/GenBank/DDBJ databases">
        <authorList>
            <person name="Chen Y."/>
            <person name="Shah S."/>
            <person name="Dougan E. K."/>
            <person name="Thang M."/>
            <person name="Chan C."/>
        </authorList>
    </citation>
    <scope>NUCLEOTIDE SEQUENCE [LARGE SCALE GENOMIC DNA]</scope>
</reference>
<comment type="caution">
    <text evidence="1">The sequence shown here is derived from an EMBL/GenBank/DDBJ whole genome shotgun (WGS) entry which is preliminary data.</text>
</comment>
<protein>
    <submittedName>
        <fullName evidence="1">Uncharacterized protein</fullName>
    </submittedName>
</protein>
<proteinExistence type="predicted"/>
<dbReference type="Proteomes" id="UP001152797">
    <property type="component" value="Unassembled WGS sequence"/>
</dbReference>
<dbReference type="EMBL" id="CAMXCT020000128">
    <property type="protein sequence ID" value="CAL1127707.1"/>
    <property type="molecule type" value="Genomic_DNA"/>
</dbReference>
<dbReference type="EMBL" id="CAMXCT010000128">
    <property type="protein sequence ID" value="CAI3974332.1"/>
    <property type="molecule type" value="Genomic_DNA"/>
</dbReference>
<evidence type="ECO:0000313" key="1">
    <source>
        <dbReference type="EMBL" id="CAI3974332.1"/>
    </source>
</evidence>
<gene>
    <name evidence="1" type="ORF">C1SCF055_LOCUS2745</name>
</gene>
<accession>A0A9P1FHR0</accession>
<evidence type="ECO:0000313" key="2">
    <source>
        <dbReference type="EMBL" id="CAL4761644.1"/>
    </source>
</evidence>
<evidence type="ECO:0000313" key="3">
    <source>
        <dbReference type="Proteomes" id="UP001152797"/>
    </source>
</evidence>